<dbReference type="EMBL" id="CP001472">
    <property type="protein sequence ID" value="ACO32176.1"/>
    <property type="molecule type" value="Genomic_DNA"/>
</dbReference>
<feature type="region of interest" description="Disordered" evidence="1">
    <location>
        <begin position="598"/>
        <end position="618"/>
    </location>
</feature>
<dbReference type="Proteomes" id="UP000002207">
    <property type="component" value="Chromosome"/>
</dbReference>
<dbReference type="RefSeq" id="WP_015895951.1">
    <property type="nucleotide sequence ID" value="NC_012483.1"/>
</dbReference>
<sequence length="618" mass="69279">MFVQALAGYADTHLRKQLDDVAFEERPVQYFLQIGKDGSFLGVIPRFTEVPVASPKQKKGSADKPPKTRLQPELLSVPRSPANRNSGLHPLLGSDDIKYVLGPGPWTKASELENHRDRHEAFVELLRRVAKETRDRALEICAQFYDQPEQVERAREALAKVTPGSNVALFVFGQPVTERDEVRAWWRQHYEASTAERGAGQTAECLISGVVGPIPSTHAKIKGTSALGGQPAGVSLMSFDKPAFRSYGWEQNANSPVSSDRAMAYVLALNDLLKPGSQNRKDFDGVAFLFWLKRDVDIDYNSLLEEPPSDVLLDKARAIIGLKNGAWMRQEERNELYMAAVSATGSRLVLRSWSSMPLEDALESLLGFWEQLKMQPLEKDKPPRAEPFWKLLHALDREGRPPASRTVALRRRALEGRCSPLGYRIVSDVLARMRADKEKRRDIAALGLLRLCLNDLHATTGKGEPMPAALDETEPPQHPAYVCGRLLALHDSLQWRTFDAAEEAQPNATVADRYYTLMMNSPAIGVAKVFDLGRKHLSKLRKLDAKSGTSYCDYFTRRICELEEHLGGEPPVQFDLHDKARFALGFYHEKAPRFRARKAESISTKLQANSNSTDEENQ</sequence>
<name>C1F2B8_ACIC5</name>
<reference evidence="2 3" key="1">
    <citation type="journal article" date="2009" name="Appl. Environ. Microbiol.">
        <title>Three genomes from the phylum Acidobacteria provide insight into the lifestyles of these microorganisms in soils.</title>
        <authorList>
            <person name="Ward N.L."/>
            <person name="Challacombe J.F."/>
            <person name="Janssen P.H."/>
            <person name="Henrissat B."/>
            <person name="Coutinho P.M."/>
            <person name="Wu M."/>
            <person name="Xie G."/>
            <person name="Haft D.H."/>
            <person name="Sait M."/>
            <person name="Badger J."/>
            <person name="Barabote R.D."/>
            <person name="Bradley B."/>
            <person name="Brettin T.S."/>
            <person name="Brinkac L.M."/>
            <person name="Bruce D."/>
            <person name="Creasy T."/>
            <person name="Daugherty S.C."/>
            <person name="Davidsen T.M."/>
            <person name="DeBoy R.T."/>
            <person name="Detter J.C."/>
            <person name="Dodson R.J."/>
            <person name="Durkin A.S."/>
            <person name="Ganapathy A."/>
            <person name="Gwinn-Giglio M."/>
            <person name="Han C.S."/>
            <person name="Khouri H."/>
            <person name="Kiss H."/>
            <person name="Kothari S.P."/>
            <person name="Madupu R."/>
            <person name="Nelson K.E."/>
            <person name="Nelson W.C."/>
            <person name="Paulsen I."/>
            <person name="Penn K."/>
            <person name="Ren Q."/>
            <person name="Rosovitz M.J."/>
            <person name="Selengut J.D."/>
            <person name="Shrivastava S."/>
            <person name="Sullivan S.A."/>
            <person name="Tapia R."/>
            <person name="Thompson L.S."/>
            <person name="Watkins K.L."/>
            <person name="Yang Q."/>
            <person name="Yu C."/>
            <person name="Zafar N."/>
            <person name="Zhou L."/>
            <person name="Kuske C.R."/>
        </authorList>
    </citation>
    <scope>NUCLEOTIDE SEQUENCE [LARGE SCALE GENOMIC DNA]</scope>
    <source>
        <strain evidence="3">ATCC 51196 / DSM 11244 / BCRC 80197 / JCM 7670 / NBRC 15755 / NCIMB 13165 / 161</strain>
    </source>
</reference>
<protein>
    <submittedName>
        <fullName evidence="2">CRISPR-associated protein, Csd1 family</fullName>
    </submittedName>
</protein>
<organism evidence="2 3">
    <name type="scientific">Acidobacterium capsulatum (strain ATCC 51196 / DSM 11244 / BCRC 80197 / JCM 7670 / NBRC 15755 / NCIMB 13165 / 161)</name>
    <dbReference type="NCBI Taxonomy" id="240015"/>
    <lineage>
        <taxon>Bacteria</taxon>
        <taxon>Pseudomonadati</taxon>
        <taxon>Acidobacteriota</taxon>
        <taxon>Terriglobia</taxon>
        <taxon>Terriglobales</taxon>
        <taxon>Acidobacteriaceae</taxon>
        <taxon>Acidobacterium</taxon>
    </lineage>
</organism>
<dbReference type="NCBIfam" id="TIGR01863">
    <property type="entry name" value="cas_Csd1"/>
    <property type="match status" value="1"/>
</dbReference>
<dbReference type="OrthoDB" id="9778918at2"/>
<dbReference type="InParanoid" id="C1F2B8"/>
<keyword evidence="3" id="KW-1185">Reference proteome</keyword>
<feature type="region of interest" description="Disordered" evidence="1">
    <location>
        <begin position="52"/>
        <end position="85"/>
    </location>
</feature>
<dbReference type="HOGENOM" id="CLU_441904_0_0_0"/>
<dbReference type="Pfam" id="PF09709">
    <property type="entry name" value="Cas_Csd1"/>
    <property type="match status" value="1"/>
</dbReference>
<evidence type="ECO:0000256" key="1">
    <source>
        <dbReference type="SAM" id="MobiDB-lite"/>
    </source>
</evidence>
<dbReference type="AlphaFoldDB" id="C1F2B8"/>
<accession>C1F2B8</accession>
<dbReference type="CDD" id="cd09642">
    <property type="entry name" value="Cas8c_I-C"/>
    <property type="match status" value="1"/>
</dbReference>
<dbReference type="eggNOG" id="ENOG502Z7WH">
    <property type="taxonomic scope" value="Bacteria"/>
</dbReference>
<dbReference type="STRING" id="240015.ACP_0780"/>
<evidence type="ECO:0000313" key="3">
    <source>
        <dbReference type="Proteomes" id="UP000002207"/>
    </source>
</evidence>
<dbReference type="InterPro" id="IPR010144">
    <property type="entry name" value="CRISPR-assoc_prot_Csd1-typ"/>
</dbReference>
<feature type="compositionally biased region" description="Polar residues" evidence="1">
    <location>
        <begin position="601"/>
        <end position="612"/>
    </location>
</feature>
<evidence type="ECO:0000313" key="2">
    <source>
        <dbReference type="EMBL" id="ACO32176.1"/>
    </source>
</evidence>
<dbReference type="KEGG" id="aca:ACP_0780"/>
<proteinExistence type="predicted"/>
<gene>
    <name evidence="2" type="primary">csd1</name>
    <name evidence="2" type="ordered locus">ACP_0780</name>
</gene>